<evidence type="ECO:0000313" key="3">
    <source>
        <dbReference type="Proteomes" id="UP000317638"/>
    </source>
</evidence>
<sequence length="571" mass="61515">MEQWPGDPLQPDPNSASRRSGRRDRGVWFLPPVGVRHDRRGARGGRGAGSPGPPRGHLRRPRGAAAHDRAGAHGDPVADLSHRRRRQRGSRACADHRRGRRPAGGGLRGGDALHRTSGGLPGQRRATGRDVAHAGLGRGPTPGHRTGHLRGPGLRRGPRLHRHAGAQRPHPPHEPCRRRRPQHQASPGVRGAAAASDRLMVPEFVLPDYDGATLANLLPSIEARLTGGEPVIDLPRARKYVILLVDGLGWYPLAEHADHAEHLAALMPSALTLTCAVPSTTATSLTSLGCGAVPGHHGVVGYTFLDPAADRVLNALSWDGGPEDVEAFTLRPTVFSRLARQGHRSAAVSLTRFADSALTRMAFGGTRHHGVEFESDPEHFTDLIGAALQGSDVVYAYERLLDHHGHGHGVGSWQWLDELARIDDLVVHLAEALPDDVCLLVTGDHGMVNVPQDRKIVADDHPELAGYRHIAGEGRFRQLYTDDAPRLAAVWAGFMGERAEVVLRDDALAAGWFGADPDPLAMPRIGDVLVAMREDWAVMSHNFPGEFGLVGMHGSLTPAEMLVPLFAIGPR</sequence>
<feature type="compositionally biased region" description="Basic residues" evidence="1">
    <location>
        <begin position="156"/>
        <end position="165"/>
    </location>
</feature>
<dbReference type="InterPro" id="IPR002591">
    <property type="entry name" value="Phosphodiest/P_Trfase"/>
</dbReference>
<feature type="region of interest" description="Disordered" evidence="1">
    <location>
        <begin position="1"/>
        <end position="194"/>
    </location>
</feature>
<dbReference type="PANTHER" id="PTHR10151:SF120">
    <property type="entry name" value="BIS(5'-ADENOSYL)-TRIPHOSPHATASE"/>
    <property type="match status" value="1"/>
</dbReference>
<organism evidence="2 3">
    <name type="scientific">Tessaracoccus rhinocerotis</name>
    <dbReference type="NCBI Taxonomy" id="1689449"/>
    <lineage>
        <taxon>Bacteria</taxon>
        <taxon>Bacillati</taxon>
        <taxon>Actinomycetota</taxon>
        <taxon>Actinomycetes</taxon>
        <taxon>Propionibacteriales</taxon>
        <taxon>Propionibacteriaceae</taxon>
        <taxon>Tessaracoccus</taxon>
    </lineage>
</organism>
<dbReference type="InterPro" id="IPR017850">
    <property type="entry name" value="Alkaline_phosphatase_core_sf"/>
</dbReference>
<dbReference type="AlphaFoldDB" id="A0A553K3V6"/>
<comment type="caution">
    <text evidence="2">The sequence shown here is derived from an EMBL/GenBank/DDBJ whole genome shotgun (WGS) entry which is preliminary data.</text>
</comment>
<keyword evidence="3" id="KW-1185">Reference proteome</keyword>
<dbReference type="OrthoDB" id="9779267at2"/>
<dbReference type="EMBL" id="VKKG01000001">
    <property type="protein sequence ID" value="TRY19368.1"/>
    <property type="molecule type" value="Genomic_DNA"/>
</dbReference>
<reference evidence="2 3" key="1">
    <citation type="submission" date="2019-07" db="EMBL/GenBank/DDBJ databases">
        <authorList>
            <person name="Zhou L.-Y."/>
        </authorList>
    </citation>
    <scope>NUCLEOTIDE SEQUENCE [LARGE SCALE GENOMIC DNA]</scope>
    <source>
        <strain evidence="2 3">YIM 101269</strain>
    </source>
</reference>
<name>A0A553K3V6_9ACTN</name>
<gene>
    <name evidence="2" type="ORF">FOJ82_00150</name>
</gene>
<dbReference type="Pfam" id="PF01663">
    <property type="entry name" value="Phosphodiest"/>
    <property type="match status" value="1"/>
</dbReference>
<dbReference type="GO" id="GO:0016787">
    <property type="term" value="F:hydrolase activity"/>
    <property type="evidence" value="ECO:0007669"/>
    <property type="project" value="UniProtKB-ARBA"/>
</dbReference>
<dbReference type="PANTHER" id="PTHR10151">
    <property type="entry name" value="ECTONUCLEOTIDE PYROPHOSPHATASE/PHOSPHODIESTERASE"/>
    <property type="match status" value="1"/>
</dbReference>
<dbReference type="Proteomes" id="UP000317638">
    <property type="component" value="Unassembled WGS sequence"/>
</dbReference>
<accession>A0A553K3V6</accession>
<dbReference type="Gene3D" id="3.40.720.10">
    <property type="entry name" value="Alkaline Phosphatase, subunit A"/>
    <property type="match status" value="1"/>
</dbReference>
<evidence type="ECO:0000313" key="2">
    <source>
        <dbReference type="EMBL" id="TRY19368.1"/>
    </source>
</evidence>
<proteinExistence type="predicted"/>
<evidence type="ECO:0000256" key="1">
    <source>
        <dbReference type="SAM" id="MobiDB-lite"/>
    </source>
</evidence>
<protein>
    <submittedName>
        <fullName evidence="2">Alkaline phosphatase family protein</fullName>
    </submittedName>
</protein>
<dbReference type="SUPFAM" id="SSF53649">
    <property type="entry name" value="Alkaline phosphatase-like"/>
    <property type="match status" value="1"/>
</dbReference>